<dbReference type="Gene3D" id="3.30.300.30">
    <property type="match status" value="1"/>
</dbReference>
<dbReference type="InterPro" id="IPR010071">
    <property type="entry name" value="AA_adenyl_dom"/>
</dbReference>
<evidence type="ECO:0000259" key="2">
    <source>
        <dbReference type="Pfam" id="PF13193"/>
    </source>
</evidence>
<comment type="caution">
    <text evidence="3">The sequence shown here is derived from an EMBL/GenBank/DDBJ whole genome shotgun (WGS) entry which is preliminary data.</text>
</comment>
<dbReference type="EMBL" id="JADJMS010000022">
    <property type="protein sequence ID" value="MBK7415659.1"/>
    <property type="molecule type" value="Genomic_DNA"/>
</dbReference>
<reference evidence="3 4" key="1">
    <citation type="submission" date="2020-10" db="EMBL/GenBank/DDBJ databases">
        <title>Connecting structure to function with the recovery of over 1000 high-quality activated sludge metagenome-assembled genomes encoding full-length rRNA genes using long-read sequencing.</title>
        <authorList>
            <person name="Singleton C.M."/>
            <person name="Petriglieri F."/>
            <person name="Kristensen J.M."/>
            <person name="Kirkegaard R.H."/>
            <person name="Michaelsen T.Y."/>
            <person name="Andersen M.H."/>
            <person name="Karst S.M."/>
            <person name="Dueholm M.S."/>
            <person name="Nielsen P.H."/>
            <person name="Albertsen M."/>
        </authorList>
    </citation>
    <scope>NUCLEOTIDE SEQUENCE [LARGE SCALE GENOMIC DNA]</scope>
    <source>
        <strain evidence="3">EsbW_18-Q3-R4-48_BATAC.463</strain>
    </source>
</reference>
<dbReference type="Proteomes" id="UP000739411">
    <property type="component" value="Unassembled WGS sequence"/>
</dbReference>
<dbReference type="PANTHER" id="PTHR45527:SF1">
    <property type="entry name" value="FATTY ACID SYNTHASE"/>
    <property type="match status" value="1"/>
</dbReference>
<dbReference type="GO" id="GO:0044550">
    <property type="term" value="P:secondary metabolite biosynthetic process"/>
    <property type="evidence" value="ECO:0007669"/>
    <property type="project" value="TreeGrafter"/>
</dbReference>
<feature type="domain" description="AMP-binding enzyme C-terminal" evidence="2">
    <location>
        <begin position="340"/>
        <end position="412"/>
    </location>
</feature>
<protein>
    <submittedName>
        <fullName evidence="3">Amino acid adenylation domain-containing protein</fullName>
    </submittedName>
</protein>
<dbReference type="InterPro" id="IPR020845">
    <property type="entry name" value="AMP-binding_CS"/>
</dbReference>
<dbReference type="CDD" id="cd05930">
    <property type="entry name" value="A_NRPS"/>
    <property type="match status" value="1"/>
</dbReference>
<dbReference type="AlphaFoldDB" id="A0A935K025"/>
<dbReference type="GO" id="GO:0005737">
    <property type="term" value="C:cytoplasm"/>
    <property type="evidence" value="ECO:0007669"/>
    <property type="project" value="TreeGrafter"/>
</dbReference>
<name>A0A935K025_9RHOO</name>
<evidence type="ECO:0000259" key="1">
    <source>
        <dbReference type="Pfam" id="PF00501"/>
    </source>
</evidence>
<dbReference type="PANTHER" id="PTHR45527">
    <property type="entry name" value="NONRIBOSOMAL PEPTIDE SYNTHETASE"/>
    <property type="match status" value="1"/>
</dbReference>
<feature type="domain" description="AMP-dependent synthetase/ligase" evidence="1">
    <location>
        <begin position="6"/>
        <end position="283"/>
    </location>
</feature>
<dbReference type="GO" id="GO:0031177">
    <property type="term" value="F:phosphopantetheine binding"/>
    <property type="evidence" value="ECO:0007669"/>
    <property type="project" value="TreeGrafter"/>
</dbReference>
<organism evidence="3 4">
    <name type="scientific">Candidatus Dechloromonas phosphorivorans</name>
    <dbReference type="NCBI Taxonomy" id="2899244"/>
    <lineage>
        <taxon>Bacteria</taxon>
        <taxon>Pseudomonadati</taxon>
        <taxon>Pseudomonadota</taxon>
        <taxon>Betaproteobacteria</taxon>
        <taxon>Rhodocyclales</taxon>
        <taxon>Azonexaceae</taxon>
        <taxon>Dechloromonas</taxon>
    </lineage>
</organism>
<sequence>MPNRAPPLPLDIDAPLARLDSILADSKAIALLIQERNRSRLGTLPLPTLSIDEVAHKVNSVVQGSNSNESKPTDLAYVLFTSGSTGRPKGVMVEHATLSMRLEWLAKTWQVQASDRTGQITQLTFDPSLIEILLPLTQGASIALSPAGRQLPTSFGDFAIRHAVTIMALVPSTVRGVVDSAGGQTALRLRVACCGGEVLPPELAQRFANETGAQLYNVYGPTETAIFATAWCCQESLPGVALPVGFPISESRIYIFDQAGQLLPFGVLGEVFIAGQAIARGYLNRPELDADAFRPDPFWPGQRMYRTGDQGWLGADGNLHFQGRLDRQIKLRGYRVELGEIEAALLALEGIHQAAVKLVELDGKQLIYAWVAGDEDDSPAKLRDQLATRLPDYMLPAGISIAPELPTNLTGKTDYDALPQPELLASALISRPAQGRLESSLMALWEKALNRQEISVHDNFSISAATP</sequence>
<dbReference type="InterPro" id="IPR000873">
    <property type="entry name" value="AMP-dep_synth/lig_dom"/>
</dbReference>
<dbReference type="PRINTS" id="PR00154">
    <property type="entry name" value="AMPBINDING"/>
</dbReference>
<dbReference type="Pfam" id="PF13193">
    <property type="entry name" value="AMP-binding_C"/>
    <property type="match status" value="1"/>
</dbReference>
<dbReference type="InterPro" id="IPR042099">
    <property type="entry name" value="ANL_N_sf"/>
</dbReference>
<proteinExistence type="predicted"/>
<dbReference type="GO" id="GO:0043041">
    <property type="term" value="P:amino acid activation for nonribosomal peptide biosynthetic process"/>
    <property type="evidence" value="ECO:0007669"/>
    <property type="project" value="TreeGrafter"/>
</dbReference>
<evidence type="ECO:0000313" key="3">
    <source>
        <dbReference type="EMBL" id="MBK7415659.1"/>
    </source>
</evidence>
<dbReference type="Gene3D" id="3.40.50.12780">
    <property type="entry name" value="N-terminal domain of ligase-like"/>
    <property type="match status" value="1"/>
</dbReference>
<dbReference type="InterPro" id="IPR020459">
    <property type="entry name" value="AMP-binding"/>
</dbReference>
<gene>
    <name evidence="3" type="ORF">IPJ38_11650</name>
</gene>
<dbReference type="Pfam" id="PF00501">
    <property type="entry name" value="AMP-binding"/>
    <property type="match status" value="1"/>
</dbReference>
<dbReference type="InterPro" id="IPR025110">
    <property type="entry name" value="AMP-bd_C"/>
</dbReference>
<dbReference type="InterPro" id="IPR045851">
    <property type="entry name" value="AMP-bd_C_sf"/>
</dbReference>
<dbReference type="PROSITE" id="PS00455">
    <property type="entry name" value="AMP_BINDING"/>
    <property type="match status" value="1"/>
</dbReference>
<accession>A0A935K025</accession>
<evidence type="ECO:0000313" key="4">
    <source>
        <dbReference type="Proteomes" id="UP000739411"/>
    </source>
</evidence>
<dbReference type="SUPFAM" id="SSF56801">
    <property type="entry name" value="Acetyl-CoA synthetase-like"/>
    <property type="match status" value="1"/>
</dbReference>
<dbReference type="NCBIfam" id="TIGR01733">
    <property type="entry name" value="AA-adenyl-dom"/>
    <property type="match status" value="1"/>
</dbReference>